<dbReference type="GO" id="GO:0009030">
    <property type="term" value="F:thiamine-phosphate kinase activity"/>
    <property type="evidence" value="ECO:0007669"/>
    <property type="project" value="UniProtKB-UniRule"/>
</dbReference>
<feature type="binding site" evidence="1">
    <location>
        <position position="90"/>
    </location>
    <ligand>
        <name>Mg(2+)</name>
        <dbReference type="ChEBI" id="CHEBI:18420"/>
        <label>4</label>
    </ligand>
</feature>
<evidence type="ECO:0000313" key="3">
    <source>
        <dbReference type="EMBL" id="NYE94637.1"/>
    </source>
</evidence>
<keyword evidence="1" id="KW-0067">ATP-binding</keyword>
<dbReference type="UniPathway" id="UPA00060">
    <property type="reaction ID" value="UER00142"/>
</dbReference>
<feature type="binding site" evidence="1">
    <location>
        <position position="236"/>
    </location>
    <ligand>
        <name>ATP</name>
        <dbReference type="ChEBI" id="CHEBI:30616"/>
    </ligand>
</feature>
<comment type="pathway">
    <text evidence="1">Cofactor biosynthesis; thiamine diphosphate biosynthesis; thiamine diphosphate from thiamine phosphate: step 1/1.</text>
</comment>
<keyword evidence="4" id="KW-1185">Reference proteome</keyword>
<keyword evidence="1" id="KW-0784">Thiamine biosynthesis</keyword>
<dbReference type="GO" id="GO:0000287">
    <property type="term" value="F:magnesium ion binding"/>
    <property type="evidence" value="ECO:0007669"/>
    <property type="project" value="UniProtKB-UniRule"/>
</dbReference>
<feature type="binding site" evidence="1">
    <location>
        <position position="341"/>
    </location>
    <ligand>
        <name>substrate</name>
    </ligand>
</feature>
<dbReference type="EMBL" id="JACBYQ010000001">
    <property type="protein sequence ID" value="NYE94637.1"/>
    <property type="molecule type" value="Genomic_DNA"/>
</dbReference>
<feature type="binding site" evidence="1">
    <location>
        <position position="40"/>
    </location>
    <ligand>
        <name>Mg(2+)</name>
        <dbReference type="ChEBI" id="CHEBI:18420"/>
        <label>3</label>
    </ligand>
</feature>
<dbReference type="InterPro" id="IPR036676">
    <property type="entry name" value="PurM-like_C_sf"/>
</dbReference>
<dbReference type="GO" id="GO:0009229">
    <property type="term" value="P:thiamine diphosphate biosynthetic process"/>
    <property type="evidence" value="ECO:0007669"/>
    <property type="project" value="UniProtKB-UniRule"/>
</dbReference>
<keyword evidence="1 3" id="KW-0808">Transferase</keyword>
<dbReference type="Proteomes" id="UP000521748">
    <property type="component" value="Unassembled WGS sequence"/>
</dbReference>
<keyword evidence="1" id="KW-0547">Nucleotide-binding</keyword>
<name>A0A7Y9LS90_9MICC</name>
<dbReference type="Gene3D" id="3.90.650.10">
    <property type="entry name" value="PurM-like C-terminal domain"/>
    <property type="match status" value="1"/>
</dbReference>
<feature type="binding site" evidence="1">
    <location>
        <position position="54"/>
    </location>
    <ligand>
        <name>Mg(2+)</name>
        <dbReference type="ChEBI" id="CHEBI:18420"/>
        <label>4</label>
    </ligand>
</feature>
<evidence type="ECO:0000313" key="4">
    <source>
        <dbReference type="Proteomes" id="UP000521748"/>
    </source>
</evidence>
<proteinExistence type="inferred from homology"/>
<comment type="caution">
    <text evidence="1">Lacks conserved residue(s) required for the propagation of feature annotation.</text>
</comment>
<dbReference type="PANTHER" id="PTHR30270">
    <property type="entry name" value="THIAMINE-MONOPHOSPHATE KINASE"/>
    <property type="match status" value="1"/>
</dbReference>
<gene>
    <name evidence="1" type="primary">thiL</name>
    <name evidence="3" type="ORF">FHU41_000858</name>
</gene>
<keyword evidence="1" id="KW-0460">Magnesium</keyword>
<dbReference type="CDD" id="cd02194">
    <property type="entry name" value="ThiL"/>
    <property type="match status" value="1"/>
</dbReference>
<dbReference type="GO" id="GO:0009228">
    <property type="term" value="P:thiamine biosynthetic process"/>
    <property type="evidence" value="ECO:0007669"/>
    <property type="project" value="UniProtKB-KW"/>
</dbReference>
<feature type="binding site" evidence="1">
    <location>
        <position position="40"/>
    </location>
    <ligand>
        <name>Mg(2+)</name>
        <dbReference type="ChEBI" id="CHEBI:18420"/>
        <label>4</label>
    </ligand>
</feature>
<feature type="binding site" evidence="1">
    <location>
        <position position="234"/>
    </location>
    <ligand>
        <name>Mg(2+)</name>
        <dbReference type="ChEBI" id="CHEBI:18420"/>
        <label>3</label>
    </ligand>
</feature>
<sequence length="346" mass="35921">MSGNVADRLTVGQLSERELLAQIFPRLANSSSVLLGPGDDAAVVAAPDGRTVISMDTQVQDQDFRLHWNNGYASTGFDVGWKAAAQNLSDINAMGAVATGMVVSLTMPPQTELEWMRDLTEGLSRAITELGADRCAVVGGDLSSGRELVVTVSVIGDLEGRAPVLRSGAEAGDRLAICGALGRAGAGWALLESENSISSLNADQLALLDSFRCPRPPLLAGPAAARAGATSMLDVSDGLIRDAGRLALASEVQIDLDPGVLRELARPLEPAARLLGRNAVDWVLGGGEDHGLLSTFGPRSALPPGFTVIGSVRSKADNDTNPAGVQAPVTVAGQRSDVVGWDHFAD</sequence>
<dbReference type="Pfam" id="PF00586">
    <property type="entry name" value="AIRS"/>
    <property type="match status" value="1"/>
</dbReference>
<organism evidence="3 4">
    <name type="scientific">Psychromicrobium silvestre</name>
    <dbReference type="NCBI Taxonomy" id="1645614"/>
    <lineage>
        <taxon>Bacteria</taxon>
        <taxon>Bacillati</taxon>
        <taxon>Actinomycetota</taxon>
        <taxon>Actinomycetes</taxon>
        <taxon>Micrococcales</taxon>
        <taxon>Micrococcaceae</taxon>
        <taxon>Psychromicrobium</taxon>
    </lineage>
</organism>
<dbReference type="SUPFAM" id="SSF55326">
    <property type="entry name" value="PurM N-terminal domain-like"/>
    <property type="match status" value="1"/>
</dbReference>
<comment type="caution">
    <text evidence="3">The sequence shown here is derived from an EMBL/GenBank/DDBJ whole genome shotgun (WGS) entry which is preliminary data.</text>
</comment>
<feature type="binding site" evidence="1">
    <location>
        <position position="63"/>
    </location>
    <ligand>
        <name>substrate</name>
    </ligand>
</feature>
<dbReference type="PIRSF" id="PIRSF005303">
    <property type="entry name" value="Thiam_monoph_kin"/>
    <property type="match status" value="1"/>
</dbReference>
<dbReference type="GO" id="GO:0005524">
    <property type="term" value="F:ATP binding"/>
    <property type="evidence" value="ECO:0007669"/>
    <property type="project" value="UniProtKB-UniRule"/>
</dbReference>
<feature type="binding site" evidence="1">
    <location>
        <position position="141"/>
    </location>
    <ligand>
        <name>Mg(2+)</name>
        <dbReference type="ChEBI" id="CHEBI:18420"/>
        <label>1</label>
    </ligand>
</feature>
<dbReference type="InterPro" id="IPR016188">
    <property type="entry name" value="PurM-like_N"/>
</dbReference>
<feature type="binding site" evidence="1">
    <location>
        <position position="90"/>
    </location>
    <ligand>
        <name>Mg(2+)</name>
        <dbReference type="ChEBI" id="CHEBI:18420"/>
        <label>2</label>
    </ligand>
</feature>
<keyword evidence="1 3" id="KW-0418">Kinase</keyword>
<dbReference type="NCBIfam" id="NF004351">
    <property type="entry name" value="PRK05731.1-4"/>
    <property type="match status" value="1"/>
</dbReference>
<comment type="miscellaneous">
    <text evidence="1">Reaction mechanism of ThiL seems to utilize a direct, inline transfer of the gamma-phosphate of ATP to TMP rather than a phosphorylated enzyme intermediate.</text>
</comment>
<dbReference type="AlphaFoldDB" id="A0A7Y9LS90"/>
<feature type="binding site" evidence="1">
    <location>
        <position position="288"/>
    </location>
    <ligand>
        <name>substrate</name>
    </ligand>
</feature>
<comment type="function">
    <text evidence="1">Catalyzes the ATP-dependent phosphorylation of thiamine-monophosphate (TMP) to form thiamine-pyrophosphate (TPP), the active form of vitamin B1.</text>
</comment>
<feature type="binding site" evidence="1">
    <location>
        <position position="166"/>
    </location>
    <ligand>
        <name>ATP</name>
        <dbReference type="ChEBI" id="CHEBI:30616"/>
    </ligand>
</feature>
<dbReference type="NCBIfam" id="TIGR01379">
    <property type="entry name" value="thiL"/>
    <property type="match status" value="1"/>
</dbReference>
<feature type="binding site" evidence="1">
    <location>
        <position position="56"/>
    </location>
    <ligand>
        <name>Mg(2+)</name>
        <dbReference type="ChEBI" id="CHEBI:18420"/>
        <label>2</label>
    </ligand>
</feature>
<dbReference type="InterPro" id="IPR006283">
    <property type="entry name" value="ThiL-like"/>
</dbReference>
<evidence type="ECO:0000259" key="2">
    <source>
        <dbReference type="Pfam" id="PF00586"/>
    </source>
</evidence>
<dbReference type="HAMAP" id="MF_02128">
    <property type="entry name" value="TMP_kinase"/>
    <property type="match status" value="1"/>
</dbReference>
<dbReference type="Gene3D" id="3.30.1330.10">
    <property type="entry name" value="PurM-like, N-terminal domain"/>
    <property type="match status" value="1"/>
</dbReference>
<feature type="binding site" evidence="1">
    <location>
        <position position="237"/>
    </location>
    <ligand>
        <name>Mg(2+)</name>
        <dbReference type="ChEBI" id="CHEBI:18420"/>
        <label>5</label>
    </ligand>
</feature>
<dbReference type="EC" id="2.7.4.16" evidence="1"/>
<dbReference type="RefSeq" id="WP_179388374.1">
    <property type="nucleotide sequence ID" value="NZ_JACBYQ010000001.1"/>
</dbReference>
<feature type="domain" description="PurM-like N-terminal" evidence="2">
    <location>
        <begin position="38"/>
        <end position="156"/>
    </location>
</feature>
<dbReference type="PANTHER" id="PTHR30270:SF0">
    <property type="entry name" value="THIAMINE-MONOPHOSPHATE KINASE"/>
    <property type="match status" value="1"/>
</dbReference>
<accession>A0A7Y9LS90</accession>
<feature type="binding site" evidence="1">
    <location>
        <position position="56"/>
    </location>
    <ligand>
        <name>Mg(2+)</name>
        <dbReference type="ChEBI" id="CHEBI:18420"/>
        <label>1</label>
    </ligand>
</feature>
<feature type="binding site" evidence="1">
    <location>
        <position position="90"/>
    </location>
    <ligand>
        <name>Mg(2+)</name>
        <dbReference type="ChEBI" id="CHEBI:18420"/>
        <label>3</label>
    </ligand>
</feature>
<dbReference type="SUPFAM" id="SSF56042">
    <property type="entry name" value="PurM C-terminal domain-like"/>
    <property type="match status" value="1"/>
</dbReference>
<evidence type="ECO:0000256" key="1">
    <source>
        <dbReference type="HAMAP-Rule" id="MF_02128"/>
    </source>
</evidence>
<comment type="catalytic activity">
    <reaction evidence="1">
        <text>thiamine phosphate + ATP = thiamine diphosphate + ADP</text>
        <dbReference type="Rhea" id="RHEA:15913"/>
        <dbReference type="ChEBI" id="CHEBI:30616"/>
        <dbReference type="ChEBI" id="CHEBI:37575"/>
        <dbReference type="ChEBI" id="CHEBI:58937"/>
        <dbReference type="ChEBI" id="CHEBI:456216"/>
        <dbReference type="EC" id="2.7.4.16"/>
    </reaction>
</comment>
<reference evidence="3 4" key="1">
    <citation type="submission" date="2020-07" db="EMBL/GenBank/DDBJ databases">
        <title>Sequencing the genomes of 1000 actinobacteria strains.</title>
        <authorList>
            <person name="Klenk H.-P."/>
        </authorList>
    </citation>
    <scope>NUCLEOTIDE SEQUENCE [LARGE SCALE GENOMIC DNA]</scope>
    <source>
        <strain evidence="3 4">DSM 102047</strain>
    </source>
</reference>
<keyword evidence="1" id="KW-0479">Metal-binding</keyword>
<protein>
    <recommendedName>
        <fullName evidence="1">Thiamine-monophosphate kinase</fullName>
        <shortName evidence="1">TMP kinase</shortName>
        <shortName evidence="1">Thiamine-phosphate kinase</shortName>
        <ecNumber evidence="1">2.7.4.16</ecNumber>
    </recommendedName>
</protein>
<comment type="similarity">
    <text evidence="1">Belongs to the thiamine-monophosphate kinase family.</text>
</comment>
<dbReference type="InterPro" id="IPR036921">
    <property type="entry name" value="PurM-like_N_sf"/>
</dbReference>
<feature type="binding site" evidence="1">
    <location>
        <begin position="140"/>
        <end position="141"/>
    </location>
    <ligand>
        <name>ATP</name>
        <dbReference type="ChEBI" id="CHEBI:30616"/>
    </ligand>
</feature>